<dbReference type="EMBL" id="CAAKMV010000153">
    <property type="protein sequence ID" value="VIO61720.1"/>
    <property type="molecule type" value="Genomic_DNA"/>
</dbReference>
<evidence type="ECO:0000313" key="1">
    <source>
        <dbReference type="EMBL" id="VIO61720.1"/>
    </source>
</evidence>
<organism evidence="1">
    <name type="scientific">Gibberella zeae</name>
    <name type="common">Wheat head blight fungus</name>
    <name type="synonym">Fusarium graminearum</name>
    <dbReference type="NCBI Taxonomy" id="5518"/>
    <lineage>
        <taxon>Eukaryota</taxon>
        <taxon>Fungi</taxon>
        <taxon>Dikarya</taxon>
        <taxon>Ascomycota</taxon>
        <taxon>Pezizomycotina</taxon>
        <taxon>Sordariomycetes</taxon>
        <taxon>Hypocreomycetidae</taxon>
        <taxon>Hypocreales</taxon>
        <taxon>Nectriaceae</taxon>
        <taxon>Fusarium</taxon>
    </lineage>
</organism>
<reference evidence="1" key="1">
    <citation type="submission" date="2019-04" db="EMBL/GenBank/DDBJ databases">
        <authorList>
            <person name="Melise S."/>
            <person name="Noan J."/>
            <person name="Okalmin O."/>
        </authorList>
    </citation>
    <scope>NUCLEOTIDE SEQUENCE</scope>
    <source>
        <strain evidence="1">FN9</strain>
    </source>
</reference>
<accession>A0A4E9EG46</accession>
<dbReference type="AlphaFoldDB" id="A0A4E9EG46"/>
<name>A0A4E9EG46_GIBZA</name>
<protein>
    <submittedName>
        <fullName evidence="1">Uncharacterized protein</fullName>
    </submittedName>
</protein>
<proteinExistence type="predicted"/>
<sequence length="229" mass="25896">MTRFRTKDMMEMMMSVTTLTMKLMMTMRTIVRLTRNMLTSMTESRLRSIPTETMHTTIDESSINLTFCLSSGPWFHLSEAICQLSMMFWTYQEPTGNMSASTIIHFTAVLGIKGPSLTFHLDHSSSPKLSAFMWIGRLLFLEYAMSVSGYNTLDLAWPFQTVDSSQPDRISSIRSKYLLHGCYTPLETLAKSIVKPEGTTGNLTWAPGGRPFTIGDDKKVFLSVLRDLS</sequence>
<gene>
    <name evidence="1" type="ORF">FUG_LOCUS452711</name>
</gene>